<proteinExistence type="predicted"/>
<feature type="region of interest" description="Disordered" evidence="1">
    <location>
        <begin position="1"/>
        <end position="54"/>
    </location>
</feature>
<dbReference type="Gene3D" id="2.30.29.30">
    <property type="entry name" value="Pleckstrin-homology domain (PH domain)/Phosphotyrosine-binding domain (PTB)"/>
    <property type="match status" value="1"/>
</dbReference>
<evidence type="ECO:0000259" key="2">
    <source>
        <dbReference type="PROSITE" id="PS50003"/>
    </source>
</evidence>
<reference evidence="3 4" key="1">
    <citation type="journal article" date="2013" name="Genome Biol.">
        <title>Genome of Acanthamoeba castellanii highlights extensive lateral gene transfer and early evolution of tyrosine kinase signaling.</title>
        <authorList>
            <person name="Clarke M."/>
            <person name="Lohan A.J."/>
            <person name="Liu B."/>
            <person name="Lagkouvardos I."/>
            <person name="Roy S."/>
            <person name="Zafar N."/>
            <person name="Bertelli C."/>
            <person name="Schilde C."/>
            <person name="Kianianmomeni A."/>
            <person name="Burglin T.R."/>
            <person name="Frech C."/>
            <person name="Turcotte B."/>
            <person name="Kopec K.O."/>
            <person name="Synnott J.M."/>
            <person name="Choo C."/>
            <person name="Paponov I."/>
            <person name="Finkler A."/>
            <person name="Soon Heng Tan C."/>
            <person name="Hutchins A.P."/>
            <person name="Weinmeier T."/>
            <person name="Rattei T."/>
            <person name="Chu J.S."/>
            <person name="Gimenez G."/>
            <person name="Irimia M."/>
            <person name="Rigden D.J."/>
            <person name="Fitzpatrick D.A."/>
            <person name="Lorenzo-Morales J."/>
            <person name="Bateman A."/>
            <person name="Chiu C.H."/>
            <person name="Tang P."/>
            <person name="Hegemann P."/>
            <person name="Fromm H."/>
            <person name="Raoult D."/>
            <person name="Greub G."/>
            <person name="Miranda-Saavedra D."/>
            <person name="Chen N."/>
            <person name="Nash P."/>
            <person name="Ginger M.L."/>
            <person name="Horn M."/>
            <person name="Schaap P."/>
            <person name="Caler L."/>
            <person name="Loftus B."/>
        </authorList>
    </citation>
    <scope>NUCLEOTIDE SEQUENCE [LARGE SCALE GENOMIC DNA]</scope>
    <source>
        <strain evidence="3 4">Neff</strain>
    </source>
</reference>
<keyword evidence="4" id="KW-1185">Reference proteome</keyword>
<evidence type="ECO:0000313" key="4">
    <source>
        <dbReference type="Proteomes" id="UP000011083"/>
    </source>
</evidence>
<dbReference type="PROSITE" id="PS50003">
    <property type="entry name" value="PH_DOMAIN"/>
    <property type="match status" value="1"/>
</dbReference>
<feature type="region of interest" description="Disordered" evidence="1">
    <location>
        <begin position="70"/>
        <end position="94"/>
    </location>
</feature>
<protein>
    <submittedName>
        <fullName evidence="3">PH domain containing protein</fullName>
    </submittedName>
</protein>
<dbReference type="AlphaFoldDB" id="L8GTW7"/>
<feature type="domain" description="PH" evidence="2">
    <location>
        <begin position="215"/>
        <end position="314"/>
    </location>
</feature>
<organism evidence="3 4">
    <name type="scientific">Acanthamoeba castellanii (strain ATCC 30010 / Neff)</name>
    <dbReference type="NCBI Taxonomy" id="1257118"/>
    <lineage>
        <taxon>Eukaryota</taxon>
        <taxon>Amoebozoa</taxon>
        <taxon>Discosea</taxon>
        <taxon>Longamoebia</taxon>
        <taxon>Centramoebida</taxon>
        <taxon>Acanthamoebidae</taxon>
        <taxon>Acanthamoeba</taxon>
    </lineage>
</organism>
<dbReference type="SMART" id="SM00233">
    <property type="entry name" value="PH"/>
    <property type="match status" value="1"/>
</dbReference>
<dbReference type="OrthoDB" id="185175at2759"/>
<dbReference type="SUPFAM" id="SSF50729">
    <property type="entry name" value="PH domain-like"/>
    <property type="match status" value="1"/>
</dbReference>
<name>L8GTW7_ACACF</name>
<dbReference type="InterPro" id="IPR036859">
    <property type="entry name" value="CAP-Gly_dom_sf"/>
</dbReference>
<dbReference type="Gene3D" id="2.30.30.190">
    <property type="entry name" value="CAP Gly-rich-like domain"/>
    <property type="match status" value="1"/>
</dbReference>
<dbReference type="RefSeq" id="XP_004338066.1">
    <property type="nucleotide sequence ID" value="XM_004338018.1"/>
</dbReference>
<dbReference type="VEuPathDB" id="AmoebaDB:ACA1_224310"/>
<sequence>MEGGASPGPEEREEEAARVGQQQEDSEALEEERKGGGVLGRLRRKLGRGRPPASLASQAVVDDFMAALRSSRSQTGEGRKGRKKAKTTSSGVSTNLMRDADGRVVAFTSVDNKLVQTGAVVVVYRAKPSADETAPPELTRHVAIVSWMGELEVEQKKKRKKQLELMLGLTLFDKVGEGDGCYGEQRCFTSPRNCALFVRPWEAKLYEPEANFLGQVHKVGYLSTLSSTAPDLGWKKRWFILTDDFLYFFKTPFSKTEVGRLTIQPRNTKPADPAITGRANCLEVEAGENRTVYLSAPDKGTADSWLAAISALWPLSAARQEGTLRHHGLLKEMVKGGFLQGSVSLPPAHFASRLAEDDRDAPAHAAAPPLS</sequence>
<dbReference type="CDD" id="cd00821">
    <property type="entry name" value="PH"/>
    <property type="match status" value="1"/>
</dbReference>
<dbReference type="SUPFAM" id="SSF74924">
    <property type="entry name" value="Cap-Gly domain"/>
    <property type="match status" value="1"/>
</dbReference>
<dbReference type="InterPro" id="IPR000938">
    <property type="entry name" value="CAP-Gly_domain"/>
</dbReference>
<dbReference type="EMBL" id="KB008010">
    <property type="protein sequence ID" value="ELR16053.1"/>
    <property type="molecule type" value="Genomic_DNA"/>
</dbReference>
<dbReference type="InterPro" id="IPR001849">
    <property type="entry name" value="PH_domain"/>
</dbReference>
<accession>L8GTW7</accession>
<dbReference type="KEGG" id="acan:ACA1_224310"/>
<dbReference type="GeneID" id="14916685"/>
<dbReference type="Proteomes" id="UP000011083">
    <property type="component" value="Unassembled WGS sequence"/>
</dbReference>
<gene>
    <name evidence="3" type="ORF">ACA1_224310</name>
</gene>
<evidence type="ECO:0000313" key="3">
    <source>
        <dbReference type="EMBL" id="ELR16053.1"/>
    </source>
</evidence>
<dbReference type="Pfam" id="PF01302">
    <property type="entry name" value="CAP_GLY"/>
    <property type="match status" value="1"/>
</dbReference>
<dbReference type="Pfam" id="PF00169">
    <property type="entry name" value="PH"/>
    <property type="match status" value="1"/>
</dbReference>
<evidence type="ECO:0000256" key="1">
    <source>
        <dbReference type="SAM" id="MobiDB-lite"/>
    </source>
</evidence>
<dbReference type="InterPro" id="IPR011993">
    <property type="entry name" value="PH-like_dom_sf"/>
</dbReference>